<evidence type="ECO:0000256" key="5">
    <source>
        <dbReference type="ARBA" id="ARBA00022989"/>
    </source>
</evidence>
<evidence type="ECO:0000256" key="4">
    <source>
        <dbReference type="ARBA" id="ARBA00022889"/>
    </source>
</evidence>
<evidence type="ECO:0000256" key="8">
    <source>
        <dbReference type="SAM" id="Phobius"/>
    </source>
</evidence>
<accession>A0ABM1SJX7</accession>
<feature type="region of interest" description="Disordered" evidence="7">
    <location>
        <begin position="1"/>
        <end position="24"/>
    </location>
</feature>
<organism evidence="9 10">
    <name type="scientific">Limulus polyphemus</name>
    <name type="common">Atlantic horseshoe crab</name>
    <dbReference type="NCBI Taxonomy" id="6850"/>
    <lineage>
        <taxon>Eukaryota</taxon>
        <taxon>Metazoa</taxon>
        <taxon>Ecdysozoa</taxon>
        <taxon>Arthropoda</taxon>
        <taxon>Chelicerata</taxon>
        <taxon>Merostomata</taxon>
        <taxon>Xiphosura</taxon>
        <taxon>Limulidae</taxon>
        <taxon>Limulus</taxon>
    </lineage>
</organism>
<feature type="transmembrane region" description="Helical" evidence="8">
    <location>
        <begin position="134"/>
        <end position="154"/>
    </location>
</feature>
<keyword evidence="5 8" id="KW-1133">Transmembrane helix</keyword>
<dbReference type="GeneID" id="106461224"/>
<comment type="subcellular location">
    <subcellularLocation>
        <location evidence="1">Membrane</location>
        <topology evidence="1">Multi-pass membrane protein</topology>
    </subcellularLocation>
</comment>
<evidence type="ECO:0000313" key="9">
    <source>
        <dbReference type="Proteomes" id="UP000694941"/>
    </source>
</evidence>
<keyword evidence="3 8" id="KW-0812">Transmembrane</keyword>
<keyword evidence="6 8" id="KW-0472">Membrane</keyword>
<evidence type="ECO:0000256" key="3">
    <source>
        <dbReference type="ARBA" id="ARBA00022692"/>
    </source>
</evidence>
<name>A0ABM1SJX7_LIMPO</name>
<dbReference type="PANTHER" id="PTHR12316">
    <property type="entry name" value="NINJURIN-RELATED"/>
    <property type="match status" value="1"/>
</dbReference>
<dbReference type="RefSeq" id="XP_022243940.1">
    <property type="nucleotide sequence ID" value="XM_022388232.1"/>
</dbReference>
<keyword evidence="4" id="KW-0130">Cell adhesion</keyword>
<evidence type="ECO:0000256" key="6">
    <source>
        <dbReference type="ARBA" id="ARBA00023136"/>
    </source>
</evidence>
<feature type="transmembrane region" description="Helical" evidence="8">
    <location>
        <begin position="89"/>
        <end position="113"/>
    </location>
</feature>
<dbReference type="RefSeq" id="XP_022243933.1">
    <property type="nucleotide sequence ID" value="XM_022388225.1"/>
</dbReference>
<evidence type="ECO:0000313" key="11">
    <source>
        <dbReference type="RefSeq" id="XP_022243940.1"/>
    </source>
</evidence>
<evidence type="ECO:0000256" key="7">
    <source>
        <dbReference type="SAM" id="MobiDB-lite"/>
    </source>
</evidence>
<gene>
    <name evidence="10 11" type="primary">LOC106461224</name>
</gene>
<reference evidence="10 11" key="1">
    <citation type="submission" date="2025-05" db="UniProtKB">
        <authorList>
            <consortium name="RefSeq"/>
        </authorList>
    </citation>
    <scope>IDENTIFICATION</scope>
    <source>
        <tissue evidence="10 11">Muscle</tissue>
    </source>
</reference>
<dbReference type="Pfam" id="PF04923">
    <property type="entry name" value="Ninjurin"/>
    <property type="match status" value="1"/>
</dbReference>
<evidence type="ECO:0000256" key="2">
    <source>
        <dbReference type="ARBA" id="ARBA00008141"/>
    </source>
</evidence>
<sequence length="162" mass="18365">MADIVTNTSTPSNNNDKENENLPENELEMREIPNSTENQPRIIRFSSILDPNAYATKKTVAQGMLDVALLTANASQLKYLLQMGERHEFYHLMITLISISIILQISAGVIMIVKSRFNINKEWHHRRADILNNILTWIIFAITILNVFISSFGVQSPALLVN</sequence>
<evidence type="ECO:0000313" key="10">
    <source>
        <dbReference type="RefSeq" id="XP_022243933.1"/>
    </source>
</evidence>
<evidence type="ECO:0000256" key="1">
    <source>
        <dbReference type="ARBA" id="ARBA00004141"/>
    </source>
</evidence>
<keyword evidence="9" id="KW-1185">Reference proteome</keyword>
<dbReference type="InterPro" id="IPR007007">
    <property type="entry name" value="Ninjurin"/>
</dbReference>
<dbReference type="Proteomes" id="UP000694941">
    <property type="component" value="Unplaced"/>
</dbReference>
<protein>
    <submittedName>
        <fullName evidence="10 11">Ninjurin-1-like isoform X1</fullName>
    </submittedName>
</protein>
<proteinExistence type="inferred from homology"/>
<comment type="similarity">
    <text evidence="2">Belongs to the ninjurin family.</text>
</comment>
<feature type="compositionally biased region" description="Polar residues" evidence="7">
    <location>
        <begin position="1"/>
        <end position="12"/>
    </location>
</feature>
<dbReference type="PANTHER" id="PTHR12316:SF17">
    <property type="entry name" value="NINJURIN C, ISOFORM D"/>
    <property type="match status" value="1"/>
</dbReference>